<feature type="domain" description="Mon2/Sec7/BIG1-like dimerisation and cyclophilin-binding" evidence="7">
    <location>
        <begin position="3"/>
        <end position="187"/>
    </location>
</feature>
<dbReference type="GO" id="GO:0015031">
    <property type="term" value="P:protein transport"/>
    <property type="evidence" value="ECO:0007669"/>
    <property type="project" value="UniProtKB-KW"/>
</dbReference>
<evidence type="ECO:0000259" key="7">
    <source>
        <dbReference type="Pfam" id="PF16213"/>
    </source>
</evidence>
<feature type="region of interest" description="Disordered" evidence="4">
    <location>
        <begin position="1594"/>
        <end position="1613"/>
    </location>
</feature>
<dbReference type="EMBL" id="LT554726">
    <property type="protein sequence ID" value="SAM07121.1"/>
    <property type="molecule type" value="Genomic_DNA"/>
</dbReference>
<keyword evidence="3" id="KW-0653">Protein transport</keyword>
<dbReference type="InterPro" id="IPR032629">
    <property type="entry name" value="DCB_dom"/>
</dbReference>
<evidence type="ECO:0000256" key="1">
    <source>
        <dbReference type="ARBA" id="ARBA00008144"/>
    </source>
</evidence>
<evidence type="ECO:0000256" key="3">
    <source>
        <dbReference type="ARBA" id="ARBA00022927"/>
    </source>
</evidence>
<accession>A0A163MP22</accession>
<feature type="domain" description="Mon2 C-terminal" evidence="6">
    <location>
        <begin position="986"/>
        <end position="1241"/>
    </location>
</feature>
<evidence type="ECO:0000256" key="2">
    <source>
        <dbReference type="ARBA" id="ARBA00022448"/>
    </source>
</evidence>
<dbReference type="PANTHER" id="PTHR10663">
    <property type="entry name" value="GUANYL-NUCLEOTIDE EXCHANGE FACTOR"/>
    <property type="match status" value="1"/>
</dbReference>
<dbReference type="Pfam" id="PF12783">
    <property type="entry name" value="Sec7-like_HUS"/>
    <property type="match status" value="1"/>
</dbReference>
<dbReference type="InterPro" id="IPR016024">
    <property type="entry name" value="ARM-type_fold"/>
</dbReference>
<comment type="similarity">
    <text evidence="1">Belongs to the MON2 family.</text>
</comment>
<evidence type="ECO:0000313" key="8">
    <source>
        <dbReference type="EMBL" id="SAM07121.1"/>
    </source>
</evidence>
<dbReference type="InterPro" id="IPR032817">
    <property type="entry name" value="Mon2_C"/>
</dbReference>
<dbReference type="InParanoid" id="A0A163MP22"/>
<evidence type="ECO:0000259" key="5">
    <source>
        <dbReference type="Pfam" id="PF12783"/>
    </source>
</evidence>
<feature type="domain" description="Mon2/Sec7/BIG1-like HUS" evidence="5">
    <location>
        <begin position="214"/>
        <end position="368"/>
    </location>
</feature>
<dbReference type="GO" id="GO:0005794">
    <property type="term" value="C:Golgi apparatus"/>
    <property type="evidence" value="ECO:0007669"/>
    <property type="project" value="UniProtKB-ARBA"/>
</dbReference>
<gene>
    <name evidence="8" type="primary">ABSGL_12759.1 scaffold 13503</name>
</gene>
<proteinExistence type="inferred from homology"/>
<dbReference type="Proteomes" id="UP000078561">
    <property type="component" value="Unassembled WGS sequence"/>
</dbReference>
<keyword evidence="9" id="KW-1185">Reference proteome</keyword>
<dbReference type="OrthoDB" id="294853at2759"/>
<feature type="domain" description="Mon2 C-terminal" evidence="6">
    <location>
        <begin position="1254"/>
        <end position="1753"/>
    </location>
</feature>
<keyword evidence="2" id="KW-0813">Transport</keyword>
<dbReference type="InterPro" id="IPR032691">
    <property type="entry name" value="Mon2/Sec7/BIG1-like_HUS"/>
</dbReference>
<dbReference type="Pfam" id="PF16213">
    <property type="entry name" value="DCB"/>
    <property type="match status" value="1"/>
</dbReference>
<sequence>MSGLTTFLQTELLSLSSEARRKHPEIKEVCMKPPYHTNQAAERLSAILRSFKERPGYSISDELAKSDDALRPFTLACETKQIKLVTIAIGCIQKLISYHAIPETSVRTVLRTLTDISIHGVDIQLKILQTVLPLLTNYNNVHDDILAEALLICFRLQDSKIVVVNNTAAATLRQLVIYVFDKVTDEDKQEEPPKDTATHAVKMADETTVSLYPCAKDAYYLFQDLCLLTNNEPPEYLRLGRLSETFGLELIESVLTNHYTLFRKHRELSSLLRERVCAMIIKTFSEKHEFPQTMRLTRVVYILIKQFSEILVTECEIFLSMFVKILEPENPLWQRVLAMEIFRGICGNPMLLCSIYDWYDCQPNSTNVFRDMITAFGRLATERPQLLGATQGGRESIDFGQGSVALPHSTNPVNTASSDNTQASLSNAGSTIRIQCIDQLDKADPPAIPDTYIFYLALLCLNSIADGLAGYTLPRFSTNNKTASQQGDSISSKEGLLEESEADKKDIKLVTEMANVAWPGLLAAMSFYITTDLDEDLFQSTMRSYQNFTNVCGILGLVVPRDAFLTNLCKNAIPPVPALSSGYFSGKNMASPSLHSNNSSGISYSDLTVQQQQLISSITLSDKNLYSLRVLLNITMMLGGVLGSSWYLVLETLQQADFLLYNRPAPKGNSNATSAYNASAPGLRRTLTGTSNASSAGSVSPGQPTLSQMMDADHVSIIYTTLNRLFKNSGYLDGDAFTDFTTALCRLSAQYSGVPFNDGALDSSNKSSRAKLFNEKSFAMEKLHDIALMNMGRLLDTKENFKDWDLIMPHLISTANYINTPNSIRAQSCDTISDIIIAAMNHALTEKKDAGDATQNRLLKALNECINGIDINDKNAVLFRTFMPVQKMGLETLNNLLQTSGHFFTCGWGLIFDMLRHVAVHYNSQVGLGINDIGSSSDFGDKDISDARSSIDTTASSVNTVAVASNSKAYGGLIKVAFSSLQLICTDFLSTLSPDCLRQCIATLGAFGTQSEDLNISLTAVGLLWNLSDFIQTKRLALLTKMGTTDATLDDKVVNTDSLDIERVIGADESPTVLNTLWMLLLLQLSKVCVDARPEVRNGAIQTLFRTIMMNGNVLGSNLWQACIWQVLFPLLDAIKAASKAAAATGEAASSPSSGNEREASGFMLHHSRDTADKQWDETKVLVLTGISKSYRDFLLKLCHLPTFEKAWTLLLSHLENYCLRSSQEVALAAVKSVKSMVTLTDDIDPMDDCIHGLWRLCWDSWVRIGTTALQMPLCNQDALLNDDSAPLTKDLSQDMFTAYVNMFIDLYKVISVNFSLQDAIQLLAILRNVLVYSTSPLYRPDVDHLSPLQESVLNAVKVLDMDVEGMAPLVLMDLCEYMTLAFMDPQEQQRLNADTEPSQGGGKFLQLLSNQSKFSTVTYIALNKRCSSMVAGLFRDHVKTLALYTDGVFERILSSYGVPMKLKYDCPPSFKHGDDKTPLWKIASKGFLDVICIGLEALQGFGQEVPQDRFIGVWRTLVDIFDGNLLSPSTPPTNLTIEELDVDEHFDISMLSMIQNDIVIYLGQERVPLDIIKKFVHVIRESSRLYYVDEHEMPHRDSNSRSTETHGRTSDLMGTTGTIVPVMKESFAYAAFKLLFGLCSAEKQDYKEVRKRIAQASVPVLLDRCETILRNYTTDEPLLGRCPFPRVRKEEMLFCLRQSIQLQLQQGVMETDGSIKGMLLSSSRAHLFYLYSSFCRMLTCEDHAVVELIRECLRVAGLEMGFDMGPSEI</sequence>
<dbReference type="FunCoup" id="A0A163MP22">
    <property type="interactions" value="673"/>
</dbReference>
<dbReference type="SUPFAM" id="SSF48371">
    <property type="entry name" value="ARM repeat"/>
    <property type="match status" value="1"/>
</dbReference>
<dbReference type="OMA" id="AWRLCLN"/>
<evidence type="ECO:0000256" key="4">
    <source>
        <dbReference type="SAM" id="MobiDB-lite"/>
    </source>
</evidence>
<evidence type="ECO:0000313" key="9">
    <source>
        <dbReference type="Proteomes" id="UP000078561"/>
    </source>
</evidence>
<feature type="compositionally biased region" description="Basic and acidic residues" evidence="4">
    <location>
        <begin position="1594"/>
        <end position="1610"/>
    </location>
</feature>
<reference evidence="8" key="1">
    <citation type="submission" date="2016-04" db="EMBL/GenBank/DDBJ databases">
        <authorList>
            <person name="Evans L.H."/>
            <person name="Alamgir A."/>
            <person name="Owens N."/>
            <person name="Weber N.D."/>
            <person name="Virtaneva K."/>
            <person name="Barbian K."/>
            <person name="Babar A."/>
            <person name="Rosenke K."/>
        </authorList>
    </citation>
    <scope>NUCLEOTIDE SEQUENCE [LARGE SCALE GENOMIC DNA]</scope>
    <source>
        <strain evidence="8">CBS 101.48</strain>
    </source>
</reference>
<name>A0A163MP22_ABSGL</name>
<evidence type="ECO:0008006" key="10">
    <source>
        <dbReference type="Google" id="ProtNLM"/>
    </source>
</evidence>
<evidence type="ECO:0000259" key="6">
    <source>
        <dbReference type="Pfam" id="PF16206"/>
    </source>
</evidence>
<dbReference type="Pfam" id="PF16206">
    <property type="entry name" value="Mon2_C"/>
    <property type="match status" value="2"/>
</dbReference>
<protein>
    <recommendedName>
        <fullName evidence="10">Protein MON2 homolog</fullName>
    </recommendedName>
</protein>
<dbReference type="STRING" id="4829.A0A163MP22"/>
<dbReference type="PANTHER" id="PTHR10663:SF333">
    <property type="entry name" value="PROTEIN MON2 HOMOLOG"/>
    <property type="match status" value="1"/>
</dbReference>
<organism evidence="8">
    <name type="scientific">Absidia glauca</name>
    <name type="common">Pin mould</name>
    <dbReference type="NCBI Taxonomy" id="4829"/>
    <lineage>
        <taxon>Eukaryota</taxon>
        <taxon>Fungi</taxon>
        <taxon>Fungi incertae sedis</taxon>
        <taxon>Mucoromycota</taxon>
        <taxon>Mucoromycotina</taxon>
        <taxon>Mucoromycetes</taxon>
        <taxon>Mucorales</taxon>
        <taxon>Cunninghamellaceae</taxon>
        <taxon>Absidia</taxon>
    </lineage>
</organism>